<organism evidence="2 3">
    <name type="scientific">Pelobates cultripes</name>
    <name type="common">Western spadefoot toad</name>
    <dbReference type="NCBI Taxonomy" id="61616"/>
    <lineage>
        <taxon>Eukaryota</taxon>
        <taxon>Metazoa</taxon>
        <taxon>Chordata</taxon>
        <taxon>Craniata</taxon>
        <taxon>Vertebrata</taxon>
        <taxon>Euteleostomi</taxon>
        <taxon>Amphibia</taxon>
        <taxon>Batrachia</taxon>
        <taxon>Anura</taxon>
        <taxon>Pelobatoidea</taxon>
        <taxon>Pelobatidae</taxon>
        <taxon>Pelobates</taxon>
    </lineage>
</organism>
<keyword evidence="3" id="KW-1185">Reference proteome</keyword>
<name>A0AAD1S6D9_PELCU</name>
<sequence>MAKMACTHQHQKGCRRQSTLSSHQRMSRSRIEAFKLCSKTLNHKQTLHYKQTSRNWQETSAEKFPIPGAGRVILNTSRKSCAQLIIQLLTRSNNWKKNKLFCGTNLQI</sequence>
<evidence type="ECO:0000313" key="3">
    <source>
        <dbReference type="Proteomes" id="UP001295444"/>
    </source>
</evidence>
<dbReference type="AlphaFoldDB" id="A0AAD1S6D9"/>
<accession>A0AAD1S6D9</accession>
<gene>
    <name evidence="2" type="ORF">PECUL_23A025542</name>
</gene>
<evidence type="ECO:0000256" key="1">
    <source>
        <dbReference type="SAM" id="MobiDB-lite"/>
    </source>
</evidence>
<reference evidence="2" key="1">
    <citation type="submission" date="2022-03" db="EMBL/GenBank/DDBJ databases">
        <authorList>
            <person name="Alioto T."/>
            <person name="Alioto T."/>
            <person name="Gomez Garrido J."/>
        </authorList>
    </citation>
    <scope>NUCLEOTIDE SEQUENCE</scope>
</reference>
<dbReference type="EMBL" id="OW240916">
    <property type="protein sequence ID" value="CAH2293661.1"/>
    <property type="molecule type" value="Genomic_DNA"/>
</dbReference>
<dbReference type="Proteomes" id="UP001295444">
    <property type="component" value="Chromosome 05"/>
</dbReference>
<proteinExistence type="predicted"/>
<feature type="region of interest" description="Disordered" evidence="1">
    <location>
        <begin position="1"/>
        <end position="26"/>
    </location>
</feature>
<evidence type="ECO:0000313" key="2">
    <source>
        <dbReference type="EMBL" id="CAH2293661.1"/>
    </source>
</evidence>
<protein>
    <submittedName>
        <fullName evidence="2">Uncharacterized protein</fullName>
    </submittedName>
</protein>